<reference evidence="1 2" key="1">
    <citation type="submission" date="2019-02" db="EMBL/GenBank/DDBJ databases">
        <title>Genomic Encyclopedia of Type Strains, Phase IV (KMG-IV): sequencing the most valuable type-strain genomes for metagenomic binning, comparative biology and taxonomic classification.</title>
        <authorList>
            <person name="Goeker M."/>
        </authorList>
    </citation>
    <scope>NUCLEOTIDE SEQUENCE [LARGE SCALE GENOMIC DNA]</scope>
    <source>
        <strain evidence="1 2">DSM 101727</strain>
    </source>
</reference>
<evidence type="ECO:0000313" key="1">
    <source>
        <dbReference type="EMBL" id="RZS39031.1"/>
    </source>
</evidence>
<dbReference type="Pfam" id="PF02566">
    <property type="entry name" value="OsmC"/>
    <property type="match status" value="1"/>
</dbReference>
<dbReference type="OrthoDB" id="9795405at2"/>
<dbReference type="RefSeq" id="WP_130344620.1">
    <property type="nucleotide sequence ID" value="NZ_SGWQ01000004.1"/>
</dbReference>
<evidence type="ECO:0000313" key="2">
    <source>
        <dbReference type="Proteomes" id="UP000294257"/>
    </source>
</evidence>
<dbReference type="EMBL" id="SGWQ01000004">
    <property type="protein sequence ID" value="RZS39031.1"/>
    <property type="molecule type" value="Genomic_DNA"/>
</dbReference>
<organism evidence="1 2">
    <name type="scientific">Herbihabitans rhizosphaerae</name>
    <dbReference type="NCBI Taxonomy" id="1872711"/>
    <lineage>
        <taxon>Bacteria</taxon>
        <taxon>Bacillati</taxon>
        <taxon>Actinomycetota</taxon>
        <taxon>Actinomycetes</taxon>
        <taxon>Pseudonocardiales</taxon>
        <taxon>Pseudonocardiaceae</taxon>
        <taxon>Herbihabitans</taxon>
    </lineage>
</organism>
<dbReference type="InterPro" id="IPR036102">
    <property type="entry name" value="OsmC/Ohrsf"/>
</dbReference>
<proteinExistence type="predicted"/>
<dbReference type="Proteomes" id="UP000294257">
    <property type="component" value="Unassembled WGS sequence"/>
</dbReference>
<dbReference type="InterPro" id="IPR003718">
    <property type="entry name" value="OsmC/Ohr_fam"/>
</dbReference>
<comment type="caution">
    <text evidence="1">The sequence shown here is derived from an EMBL/GenBank/DDBJ whole genome shotgun (WGS) entry which is preliminary data.</text>
</comment>
<protein>
    <submittedName>
        <fullName evidence="1">Organic hydroperoxide reductase OsmC/OhrA</fullName>
    </submittedName>
</protein>
<dbReference type="SUPFAM" id="SSF82784">
    <property type="entry name" value="OsmC-like"/>
    <property type="match status" value="1"/>
</dbReference>
<dbReference type="InterPro" id="IPR052707">
    <property type="entry name" value="OsmC_Ohr_Peroxiredoxin"/>
</dbReference>
<keyword evidence="2" id="KW-1185">Reference proteome</keyword>
<name>A0A4Q7KTA1_9PSEU</name>
<dbReference type="Gene3D" id="3.30.300.20">
    <property type="match status" value="1"/>
</dbReference>
<sequence length="166" mass="17720">MADRTDGDKPRTHDYSLLVRWTGNQGSGTSSYRAFSRAHEVGAPGVTTIPGSADPAFRGDPARWNPEQLFVAALAQCHMLWYLHLAATSGLIVTGYEDAAIGTMVEAPDGGGEFSSVTLRPTVTIAPGGDEALAHELHERANALCFIARSVKTPVHHEVTIVRTPA</sequence>
<gene>
    <name evidence="1" type="ORF">EV193_104242</name>
</gene>
<accession>A0A4Q7KTA1</accession>
<dbReference type="PANTHER" id="PTHR42830:SF2">
    <property type="entry name" value="OSMC_OHR FAMILY PROTEIN"/>
    <property type="match status" value="1"/>
</dbReference>
<dbReference type="InterPro" id="IPR015946">
    <property type="entry name" value="KH_dom-like_a/b"/>
</dbReference>
<dbReference type="PANTHER" id="PTHR42830">
    <property type="entry name" value="OSMOTICALLY INDUCIBLE FAMILY PROTEIN"/>
    <property type="match status" value="1"/>
</dbReference>
<dbReference type="AlphaFoldDB" id="A0A4Q7KTA1"/>